<feature type="compositionally biased region" description="Pro residues" evidence="1">
    <location>
        <begin position="332"/>
        <end position="341"/>
    </location>
</feature>
<evidence type="ECO:0000256" key="1">
    <source>
        <dbReference type="SAM" id="MobiDB-lite"/>
    </source>
</evidence>
<dbReference type="InterPro" id="IPR007013">
    <property type="entry name" value="DNA_pol_proc_fac_herpes"/>
</dbReference>
<reference evidence="2 3" key="1">
    <citation type="journal article" date="2013" name="J. Virol.">
        <title>Next-Generation Sequence Analysis of the Genome of RFHVMn, the Macaque Homolog of Kaposi's Sarcoma (KS)-Associated Herpesvirus, from a KS-Like Tumor of a Pig-Tailed Macaque.</title>
        <authorList>
            <person name="Bruce A.G."/>
            <person name="Ryan J.T."/>
            <person name="Thomas M.J."/>
            <person name="Peng X."/>
            <person name="Grundhoff A."/>
            <person name="Tsai C.C."/>
            <person name="Rose T.M."/>
        </authorList>
    </citation>
    <scope>NUCLEOTIDE SEQUENCE [LARGE SCALE GENOMIC DNA]</scope>
    <source>
        <strain evidence="2">RFHVMnM78114</strain>
    </source>
</reference>
<feature type="compositionally biased region" description="Basic and acidic residues" evidence="1">
    <location>
        <begin position="306"/>
        <end position="317"/>
    </location>
</feature>
<feature type="region of interest" description="Disordered" evidence="1">
    <location>
        <begin position="306"/>
        <end position="400"/>
    </location>
</feature>
<proteinExistence type="predicted"/>
<dbReference type="EMBL" id="KF703446">
    <property type="protein sequence ID" value="AGY30745.1"/>
    <property type="molecule type" value="Genomic_DNA"/>
</dbReference>
<name>U5NIG6_9GAMA</name>
<dbReference type="KEGG" id="vg:65099412"/>
<dbReference type="Pfam" id="PF04929">
    <property type="entry name" value="Herpes_DNAp_acc"/>
    <property type="match status" value="1"/>
</dbReference>
<accession>U5NIG6</accession>
<evidence type="ECO:0000313" key="3">
    <source>
        <dbReference type="Proteomes" id="UP000134372"/>
    </source>
</evidence>
<sequence>MPVDFHYGVRVDAEFLYGLRRVHDHLKTSIKSGVIQIHGPGTAPVLSVLSSLGPAGVLGLRVKNVLSPLLGSCDADGEVNFSFRNTSIGNGFTHTREIFGSNILETSIVFYRKGEAYQGTPVPQFVRTTISYSDNVTTTVHKSVLDPNNLPAFYDRMEPGIKTNRLLLCGKTLTMLTRWLRQQKTRADQTVTVAASETLSVVTFSVAGVSKILDFSPETSATADWETLKRKKQIDVGVVRTDAATQVSLESLLAALRLCKIPGWFTPGLVWHSNDILEVEGVSIASHPCDVKLSVLLLKVDEQSISEHRETHEKPPKDQPTPALDVSEEIRPPSPISPPVTPGGEFCAGISPKEGKQPRIDLHLPSVAGKESRRGQKRRSAAGIGRERGKVSKTTFNPLI</sequence>
<dbReference type="RefSeq" id="YP_010084426.1">
    <property type="nucleotide sequence ID" value="NC_055135.1"/>
</dbReference>
<dbReference type="Proteomes" id="UP000134372">
    <property type="component" value="Segment"/>
</dbReference>
<organism evidence="2 3">
    <name type="scientific">Retroperitoneal fibromatosis-associated herpesvirus</name>
    <dbReference type="NCBI Taxonomy" id="111469"/>
    <lineage>
        <taxon>Viruses</taxon>
        <taxon>Duplodnaviria</taxon>
        <taxon>Heunggongvirae</taxon>
        <taxon>Peploviricota</taxon>
        <taxon>Herviviricetes</taxon>
        <taxon>Herpesvirales</taxon>
        <taxon>Orthoherpesviridae</taxon>
        <taxon>Gammaherpesvirinae</taxon>
        <taxon>Rhadinovirus</taxon>
        <taxon>Rhadinovirus macacinegamma8</taxon>
        <taxon>Macacine gammaherpesvirus 8</taxon>
    </lineage>
</organism>
<keyword evidence="3" id="KW-1185">Reference proteome</keyword>
<dbReference type="Gene3D" id="3.70.10.10">
    <property type="match status" value="1"/>
</dbReference>
<evidence type="ECO:0000313" key="2">
    <source>
        <dbReference type="EMBL" id="AGY30745.1"/>
    </source>
</evidence>
<feature type="compositionally biased region" description="Basic and acidic residues" evidence="1">
    <location>
        <begin position="353"/>
        <end position="362"/>
    </location>
</feature>
<protein>
    <submittedName>
        <fullName evidence="2">ORF59</fullName>
    </submittedName>
</protein>
<dbReference type="GeneID" id="65099412"/>